<dbReference type="PANTHER" id="PTHR30441:SF4">
    <property type="entry name" value="PROTEIN ASMA"/>
    <property type="match status" value="1"/>
</dbReference>
<evidence type="ECO:0000313" key="4">
    <source>
        <dbReference type="Proteomes" id="UP000244081"/>
    </source>
</evidence>
<feature type="domain" description="AsmA" evidence="2">
    <location>
        <begin position="5"/>
        <end position="213"/>
    </location>
</feature>
<dbReference type="RefSeq" id="WP_170122156.1">
    <property type="nucleotide sequence ID" value="NZ_QAYG01000008.1"/>
</dbReference>
<accession>A0A2T5V5P0</accession>
<evidence type="ECO:0000256" key="1">
    <source>
        <dbReference type="SAM" id="MobiDB-lite"/>
    </source>
</evidence>
<evidence type="ECO:0000313" key="3">
    <source>
        <dbReference type="EMBL" id="PTW59075.1"/>
    </source>
</evidence>
<protein>
    <submittedName>
        <fullName evidence="3">Uncharacterized protein involved in outer membrane biogenesis</fullName>
    </submittedName>
</protein>
<name>A0A2T5V5P0_9HYPH</name>
<dbReference type="GO" id="GO:0090313">
    <property type="term" value="P:regulation of protein targeting to membrane"/>
    <property type="evidence" value="ECO:0007669"/>
    <property type="project" value="TreeGrafter"/>
</dbReference>
<gene>
    <name evidence="3" type="ORF">C8N35_108111</name>
</gene>
<dbReference type="GO" id="GO:0005886">
    <property type="term" value="C:plasma membrane"/>
    <property type="evidence" value="ECO:0007669"/>
    <property type="project" value="TreeGrafter"/>
</dbReference>
<organism evidence="3 4">
    <name type="scientific">Breoghania corrubedonensis</name>
    <dbReference type="NCBI Taxonomy" id="665038"/>
    <lineage>
        <taxon>Bacteria</taxon>
        <taxon>Pseudomonadati</taxon>
        <taxon>Pseudomonadota</taxon>
        <taxon>Alphaproteobacteria</taxon>
        <taxon>Hyphomicrobiales</taxon>
        <taxon>Stappiaceae</taxon>
        <taxon>Breoghania</taxon>
    </lineage>
</organism>
<dbReference type="Pfam" id="PF05170">
    <property type="entry name" value="AsmA"/>
    <property type="match status" value="2"/>
</dbReference>
<dbReference type="EMBL" id="QAYG01000008">
    <property type="protein sequence ID" value="PTW59075.1"/>
    <property type="molecule type" value="Genomic_DNA"/>
</dbReference>
<sequence length="898" mass="91938">MKRILVVAAGIVVLVVVVALVVPFFLPKDTIKRQIVSQVETATGWRLRLDGSVGLSLLPSFSLSARDVGLSGEAGADGVEFAKVEEIDFGLSLTALVGGTVRITGITLHKPQILLETDAAGRTSWAPRRTLSDLIEESLAVDGGDMTLPPAPGQRTDRPAAPASSVAADEAGSDLADLMRRVQVDELTIVDGTVSFADKRSGSAVSLQSINTSFFLPSAEEAATLEGSLVWQGTTFDLEAELGAPLALAENKPSEVTAQISGDFGTATLSGTIAAEPLGGTLRVGLSGGALDKALAAFGVSAQGAGDIGAYKIAATADLSPQRIAIEDLSASAAGSKLTGRLVADTGKAEPVVAASLAIDTIALDRFGFGGGDPATDRIEAIDLDLSLDGLSRPATAKGGLTWNGERFALVASAAPEPLLAGKPAAINASLSGSHLKLGAKGTASLGGAFDGRLSFETANLRDLLAWTGNPLPPGDGLKRFAASGRIEAGPQRIGFSDASLALDGTSGTGKGEIVLDGAVPRITATLALDQLVLDPYLGGEGSAGGGNGGKAGSVNGGAKSAGGWSREAIDFSALKAVDADLALSAKSIRWDDLKIDKSRLTVAITGGKLRAGLDPLSLYQGVANGVVNIDGTQSVPAVTASLDLNGLEAHPFLTDIADFRALHGKAAITFDLAASGASQAALASSLSGKALVKFTKGSIRGINIPQMVRNLSVATLLGWGKNDDAQATDFNELSANFVVDKGVATTSDLNLVGPLVRVSGGGKTDIGQRTLDWRVEPKIVASLEGKEASDDMVGLGVPVVIRGPWDKPQIYPDIAGILENPGDAYKKLQSVSGGLLDLVKKNPGKAVQETVKQLGGGIDINKVMDGEVDDEAVLKTIEQGFKVAPNLFGLGKKKKKD</sequence>
<feature type="domain" description="AsmA" evidence="2">
    <location>
        <begin position="460"/>
        <end position="749"/>
    </location>
</feature>
<feature type="region of interest" description="Disordered" evidence="1">
    <location>
        <begin position="142"/>
        <end position="166"/>
    </location>
</feature>
<dbReference type="PANTHER" id="PTHR30441">
    <property type="entry name" value="DUF748 DOMAIN-CONTAINING PROTEIN"/>
    <property type="match status" value="1"/>
</dbReference>
<proteinExistence type="predicted"/>
<dbReference type="Proteomes" id="UP000244081">
    <property type="component" value="Unassembled WGS sequence"/>
</dbReference>
<keyword evidence="4" id="KW-1185">Reference proteome</keyword>
<dbReference type="InterPro" id="IPR052894">
    <property type="entry name" value="AsmA-related"/>
</dbReference>
<reference evidence="3 4" key="1">
    <citation type="submission" date="2018-04" db="EMBL/GenBank/DDBJ databases">
        <title>Genomic Encyclopedia of Archaeal and Bacterial Type Strains, Phase II (KMG-II): from individual species to whole genera.</title>
        <authorList>
            <person name="Goeker M."/>
        </authorList>
    </citation>
    <scope>NUCLEOTIDE SEQUENCE [LARGE SCALE GENOMIC DNA]</scope>
    <source>
        <strain evidence="3 4">DSM 23382</strain>
    </source>
</reference>
<dbReference type="AlphaFoldDB" id="A0A2T5V5P0"/>
<evidence type="ECO:0000259" key="2">
    <source>
        <dbReference type="Pfam" id="PF05170"/>
    </source>
</evidence>
<comment type="caution">
    <text evidence="3">The sequence shown here is derived from an EMBL/GenBank/DDBJ whole genome shotgun (WGS) entry which is preliminary data.</text>
</comment>
<dbReference type="InterPro" id="IPR007844">
    <property type="entry name" value="AsmA"/>
</dbReference>